<evidence type="ECO:0000313" key="15">
    <source>
        <dbReference type="EMBL" id="RQP69665.1"/>
    </source>
</evidence>
<evidence type="ECO:0000313" key="26">
    <source>
        <dbReference type="Proteomes" id="UP000095100"/>
    </source>
</evidence>
<reference evidence="26 29" key="3">
    <citation type="submission" date="2015-12" db="EMBL/GenBank/DDBJ databases">
        <title>Diversity of Burkholderia near neighbor genomes.</title>
        <authorList>
            <person name="Sahl J."/>
            <person name="Wagner D."/>
            <person name="Keim P."/>
        </authorList>
    </citation>
    <scope>NUCLEOTIDE SEQUENCE [LARGE SCALE GENOMIC DNA]</scope>
    <source>
        <strain evidence="1 29">MSMB0783</strain>
        <strain evidence="2 26">MSMB1189WGS</strain>
    </source>
</reference>
<organism evidence="10 21">
    <name type="scientific">Burkholderia ubonensis</name>
    <dbReference type="NCBI Taxonomy" id="101571"/>
    <lineage>
        <taxon>Bacteria</taxon>
        <taxon>Pseudomonadati</taxon>
        <taxon>Pseudomonadota</taxon>
        <taxon>Betaproteobacteria</taxon>
        <taxon>Burkholderiales</taxon>
        <taxon>Burkholderiaceae</taxon>
        <taxon>Burkholderia</taxon>
        <taxon>Burkholderia cepacia complex</taxon>
    </lineage>
</organism>
<evidence type="ECO:0000313" key="29">
    <source>
        <dbReference type="Proteomes" id="UP000243680"/>
    </source>
</evidence>
<evidence type="ECO:0000313" key="27">
    <source>
        <dbReference type="Proteomes" id="UP000183667"/>
    </source>
</evidence>
<name>A0A118HVD3_9BURK</name>
<dbReference type="EMBL" id="LPLU01000041">
    <property type="protein sequence ID" value="KWK81010.1"/>
    <property type="molecule type" value="Genomic_DNA"/>
</dbReference>
<evidence type="ECO:0000313" key="6">
    <source>
        <dbReference type="EMBL" id="KVN86002.1"/>
    </source>
</evidence>
<dbReference type="Proteomes" id="UP000273734">
    <property type="component" value="Unassembled WGS sequence"/>
</dbReference>
<evidence type="ECO:0000313" key="28">
    <source>
        <dbReference type="Proteomes" id="UP000187194"/>
    </source>
</evidence>
<dbReference type="Proteomes" id="UP000056732">
    <property type="component" value="Unassembled WGS sequence"/>
</dbReference>
<dbReference type="OrthoDB" id="9011789at2"/>
<reference evidence="14 28" key="6">
    <citation type="submission" date="2017-01" db="EMBL/GenBank/DDBJ databases">
        <title>Phylogeographic, genomic and meropenem susceptibility analysis of Burkholderia ubonensis.</title>
        <authorList>
            <person name="Price E.P."/>
            <person name="Sarovich D.S."/>
            <person name="Webb J.R."/>
            <person name="Hall C.M."/>
            <person name="Sahl J.W."/>
            <person name="Kaestli M."/>
            <person name="Mayo M."/>
            <person name="Harrington G."/>
            <person name="Baker A.L."/>
            <person name="Sidak-Loftis L.C."/>
            <person name="Lummis M."/>
            <person name="Schupp J.M."/>
            <person name="Gillece J.D."/>
            <person name="Tuanyok A."/>
            <person name="Warner J."/>
            <person name="Busch J.D."/>
            <person name="Keim P."/>
            <person name="Currie B.J."/>
            <person name="Wagner D.M."/>
        </authorList>
    </citation>
    <scope>NUCLEOTIDE SEQUENCE [LARGE SCALE GENOMIC DNA]</scope>
    <source>
        <strain evidence="14 28">A21</strain>
    </source>
</reference>
<evidence type="ECO:0000313" key="5">
    <source>
        <dbReference type="EMBL" id="KVM27631.1"/>
    </source>
</evidence>
<dbReference type="Proteomes" id="UP000060630">
    <property type="component" value="Unassembled WGS sequence"/>
</dbReference>
<evidence type="ECO:0000313" key="8">
    <source>
        <dbReference type="EMBL" id="KVT41856.1"/>
    </source>
</evidence>
<reference evidence="15 30" key="7">
    <citation type="submission" date="2018-08" db="EMBL/GenBank/DDBJ databases">
        <title>Comparative analysis of Burkholderia isolates from Puerto Rico.</title>
        <authorList>
            <person name="Hall C."/>
            <person name="Sahl J."/>
            <person name="Wagner D."/>
        </authorList>
    </citation>
    <scope>NUCLEOTIDE SEQUENCE [LARGE SCALE GENOMIC DNA]</scope>
    <source>
        <strain evidence="15 30">Bp8964</strain>
    </source>
</reference>
<dbReference type="EMBL" id="MTJZ01000018">
    <property type="protein sequence ID" value="OMG72339.1"/>
    <property type="molecule type" value="Genomic_DNA"/>
</dbReference>
<evidence type="ECO:0000313" key="21">
    <source>
        <dbReference type="Proteomes" id="UP000062998"/>
    </source>
</evidence>
<dbReference type="Proteomes" id="UP000061665">
    <property type="component" value="Unassembled WGS sequence"/>
</dbReference>
<dbReference type="EMBL" id="LPBJ01000131">
    <property type="protein sequence ID" value="KVP83378.1"/>
    <property type="molecule type" value="Genomic_DNA"/>
</dbReference>
<evidence type="ECO:0000313" key="25">
    <source>
        <dbReference type="Proteomes" id="UP000070119"/>
    </source>
</evidence>
<dbReference type="EMBL" id="LNJU01000005">
    <property type="protein sequence ID" value="KWZ52007.1"/>
    <property type="molecule type" value="Genomic_DNA"/>
</dbReference>
<evidence type="ECO:0000313" key="17">
    <source>
        <dbReference type="Proteomes" id="UP000056732"/>
    </source>
</evidence>
<dbReference type="Proteomes" id="UP000070119">
    <property type="component" value="Chromosome 2"/>
</dbReference>
<evidence type="ECO:0000313" key="19">
    <source>
        <dbReference type="Proteomes" id="UP000060630"/>
    </source>
</evidence>
<dbReference type="EMBL" id="LPDO01000145">
    <property type="protein sequence ID" value="KVT41856.1"/>
    <property type="molecule type" value="Genomic_DNA"/>
</dbReference>
<dbReference type="EMBL" id="LPHD01000222">
    <property type="protein sequence ID" value="KWA69587.1"/>
    <property type="molecule type" value="Genomic_DNA"/>
</dbReference>
<dbReference type="Proteomes" id="UP000065521">
    <property type="component" value="Unassembled WGS sequence"/>
</dbReference>
<evidence type="ECO:0000313" key="16">
    <source>
        <dbReference type="Proteomes" id="UP000056453"/>
    </source>
</evidence>
<evidence type="ECO:0000313" key="18">
    <source>
        <dbReference type="Proteomes" id="UP000057910"/>
    </source>
</evidence>
<dbReference type="Proteomes" id="UP000183667">
    <property type="component" value="Unassembled WGS sequence"/>
</dbReference>
<dbReference type="Proteomes" id="UP000065504">
    <property type="component" value="Unassembled WGS sequence"/>
</dbReference>
<reference evidence="16 17" key="1">
    <citation type="submission" date="2015-11" db="EMBL/GenBank/DDBJ databases">
        <title>Expanding the genomic diversity of Burkholderia species for the development of highly accurate diagnostics.</title>
        <authorList>
            <person name="Sahl J."/>
            <person name="Keim P."/>
            <person name="Wagner D."/>
        </authorList>
    </citation>
    <scope>NUCLEOTIDE SEQUENCE [LARGE SCALE GENOMIC DNA]</scope>
    <source>
        <strain evidence="8 17">MSMB1137WGS</strain>
        <strain evidence="6 18">MSMB1585WGS</strain>
        <strain evidence="7 16">MSMB1808WGS</strain>
        <strain evidence="4 22">MSMB2036</strain>
        <strain evidence="5 20">MSMB2058</strain>
        <strain evidence="9 19">MSMB2087WGS</strain>
        <strain evidence="10 21">MSMB2167WGS</strain>
        <strain evidence="11 23">MSMB782WGS</strain>
        <strain evidence="3 24">RF32-BP4</strain>
    </source>
</reference>
<evidence type="ECO:0000313" key="7">
    <source>
        <dbReference type="EMBL" id="KVP83378.1"/>
    </source>
</evidence>
<evidence type="ECO:0000313" key="20">
    <source>
        <dbReference type="Proteomes" id="UP000061665"/>
    </source>
</evidence>
<dbReference type="Proteomes" id="UP000064029">
    <property type="component" value="Unassembled WGS sequence"/>
</dbReference>
<dbReference type="Proteomes" id="UP000095100">
    <property type="component" value="Chromosome 2"/>
</dbReference>
<evidence type="ECO:0000313" key="9">
    <source>
        <dbReference type="EMBL" id="KWA69587.1"/>
    </source>
</evidence>
<dbReference type="AlphaFoldDB" id="A0A118HVD3"/>
<evidence type="ECO:0000313" key="23">
    <source>
        <dbReference type="Proteomes" id="UP000065504"/>
    </source>
</evidence>
<dbReference type="Proteomes" id="UP000062998">
    <property type="component" value="Unassembled WGS sequence"/>
</dbReference>
<dbReference type="EMBL" id="CP013422">
    <property type="protein sequence ID" value="AOJ78952.1"/>
    <property type="molecule type" value="Genomic_DNA"/>
</dbReference>
<dbReference type="Proteomes" id="UP000243680">
    <property type="component" value="Chromosome 2"/>
</dbReference>
<proteinExistence type="predicted"/>
<evidence type="ECO:0000313" key="13">
    <source>
        <dbReference type="EMBL" id="OJA43192.1"/>
    </source>
</evidence>
<dbReference type="EMBL" id="MEAU01000041">
    <property type="protein sequence ID" value="OJA43192.1"/>
    <property type="molecule type" value="Genomic_DNA"/>
</dbReference>
<protein>
    <submittedName>
        <fullName evidence="10">Uncharacterized protein</fullName>
    </submittedName>
</protein>
<evidence type="ECO:0000313" key="11">
    <source>
        <dbReference type="EMBL" id="KWK81010.1"/>
    </source>
</evidence>
<evidence type="ECO:0000313" key="12">
    <source>
        <dbReference type="EMBL" id="KWZ52007.1"/>
    </source>
</evidence>
<dbReference type="Proteomes" id="UP000057910">
    <property type="component" value="Unassembled WGS sequence"/>
</dbReference>
<dbReference type="EMBL" id="LOXM01000007">
    <property type="protein sequence ID" value="KVG76866.1"/>
    <property type="molecule type" value="Genomic_DNA"/>
</dbReference>
<dbReference type="EMBL" id="LPAD01000055">
    <property type="protein sequence ID" value="KVN86002.1"/>
    <property type="molecule type" value="Genomic_DNA"/>
</dbReference>
<reference evidence="12 25" key="2">
    <citation type="submission" date="2015-11" db="EMBL/GenBank/DDBJ databases">
        <authorList>
            <person name="Sahl J."/>
            <person name="Wagner D."/>
            <person name="Keim P."/>
        </authorList>
    </citation>
    <scope>NUCLEOTIDE SEQUENCE [LARGE SCALE GENOMIC DNA]</scope>
    <source>
        <strain evidence="12 25">MSMB1157</strain>
    </source>
</reference>
<dbReference type="EMBL" id="LOZE01000095">
    <property type="protein sequence ID" value="KVM27631.1"/>
    <property type="molecule type" value="Genomic_DNA"/>
</dbReference>
<evidence type="ECO:0000313" key="1">
    <source>
        <dbReference type="EMBL" id="AOJ78952.1"/>
    </source>
</evidence>
<accession>A0A118HVD3</accession>
<reference evidence="13" key="5">
    <citation type="submission" date="2016-08" db="EMBL/GenBank/DDBJ databases">
        <authorList>
            <person name="Price E.P."/>
            <person name="Currie B.J."/>
            <person name="Wagner D.M."/>
        </authorList>
    </citation>
    <scope>NUCLEOTIDE SEQUENCE</scope>
    <source>
        <strain evidence="13">MSMB0103</strain>
    </source>
</reference>
<evidence type="ECO:0000313" key="24">
    <source>
        <dbReference type="Proteomes" id="UP000065521"/>
    </source>
</evidence>
<dbReference type="EMBL" id="CP013447">
    <property type="protein sequence ID" value="AOK25263.1"/>
    <property type="molecule type" value="Genomic_DNA"/>
</dbReference>
<dbReference type="Proteomes" id="UP000187194">
    <property type="component" value="Unassembled WGS sequence"/>
</dbReference>
<dbReference type="RefSeq" id="WP_010093371.1">
    <property type="nucleotide sequence ID" value="NZ_CABVPQ010000008.1"/>
</dbReference>
<dbReference type="EMBL" id="LOTN01000078">
    <property type="protein sequence ID" value="KUZ80299.1"/>
    <property type="molecule type" value="Genomic_DNA"/>
</dbReference>
<evidence type="ECO:0000313" key="14">
    <source>
        <dbReference type="EMBL" id="OMG72339.1"/>
    </source>
</evidence>
<evidence type="ECO:0000313" key="22">
    <source>
        <dbReference type="Proteomes" id="UP000064029"/>
    </source>
</evidence>
<evidence type="ECO:0000313" key="4">
    <source>
        <dbReference type="EMBL" id="KVG76866.1"/>
    </source>
</evidence>
<dbReference type="EMBL" id="QTNY01000031">
    <property type="protein sequence ID" value="RQP69665.1"/>
    <property type="molecule type" value="Genomic_DNA"/>
</dbReference>
<gene>
    <name evidence="13" type="ORF">BGV66_24885</name>
    <name evidence="14" type="ORF">BW685_16640</name>
    <name evidence="15" type="ORF">DF015_31410</name>
    <name evidence="3" type="ORF">WI38_33570</name>
    <name evidence="4" type="ORF">WJ33_12280</name>
    <name evidence="1" type="ORF">WJ35_29010</name>
    <name evidence="5" type="ORF">WJ53_10855</name>
    <name evidence="6" type="ORF">WJ68_11785</name>
    <name evidence="7" type="ORF">WJ96_26190</name>
    <name evidence="8" type="ORF">WK53_19255</name>
    <name evidence="12" type="ORF">WK57_22910</name>
    <name evidence="2" type="ORF">WK67_20820</name>
    <name evidence="9" type="ORF">WL29_09255</name>
    <name evidence="10" type="ORF">WL73_30270</name>
    <name evidence="11" type="ORF">WM16_00045</name>
</gene>
<evidence type="ECO:0000313" key="30">
    <source>
        <dbReference type="Proteomes" id="UP000273734"/>
    </source>
</evidence>
<reference evidence="27" key="4">
    <citation type="submission" date="2016-08" db="EMBL/GenBank/DDBJ databases">
        <title>Population biology and virulence potential of Burkholderia ubonensis.</title>
        <authorList>
            <person name="Price E.P."/>
            <person name="Currie B.J."/>
            <person name="Wagner D.M."/>
        </authorList>
    </citation>
    <scope>NUCLEOTIDE SEQUENCE [LARGE SCALE GENOMIC DNA]</scope>
    <source>
        <strain evidence="27">MSMB0103</strain>
    </source>
</reference>
<keyword evidence="16" id="KW-1185">Reference proteome</keyword>
<evidence type="ECO:0000313" key="3">
    <source>
        <dbReference type="EMBL" id="KUZ80299.1"/>
    </source>
</evidence>
<evidence type="ECO:0000313" key="10">
    <source>
        <dbReference type="EMBL" id="KWE13635.1"/>
    </source>
</evidence>
<sequence>MKPTLRAGEHIEGMHWVAEYHQETHHIRILREDIEVGTYSAPPSLFGEEDDVGAPNLADHRSRDAALLAYLRNFVKEHDAEE</sequence>
<dbReference type="EMBL" id="LPIX01000005">
    <property type="protein sequence ID" value="KWE13635.1"/>
    <property type="molecule type" value="Genomic_DNA"/>
</dbReference>
<dbReference type="Proteomes" id="UP000056453">
    <property type="component" value="Unassembled WGS sequence"/>
</dbReference>
<evidence type="ECO:0000313" key="2">
    <source>
        <dbReference type="EMBL" id="AOK25263.1"/>
    </source>
</evidence>